<dbReference type="AlphaFoldDB" id="A0A7X6ICW2"/>
<dbReference type="Proteomes" id="UP000534783">
    <property type="component" value="Unassembled WGS sequence"/>
</dbReference>
<dbReference type="Gene3D" id="1.10.260.40">
    <property type="entry name" value="lambda repressor-like DNA-binding domains"/>
    <property type="match status" value="1"/>
</dbReference>
<protein>
    <submittedName>
        <fullName evidence="2">Helix-turn-helix transcriptional regulator</fullName>
    </submittedName>
</protein>
<name>A0A7X6ICW2_9BACT</name>
<reference evidence="2 3" key="1">
    <citation type="journal article" date="2020" name="Nature">
        <title>Bacterial chemolithoautotrophy via manganese oxidation.</title>
        <authorList>
            <person name="Yu H."/>
            <person name="Leadbetter J.R."/>
        </authorList>
    </citation>
    <scope>NUCLEOTIDE SEQUENCE [LARGE SCALE GENOMIC DNA]</scope>
    <source>
        <strain evidence="2 3">Mn-1</strain>
    </source>
</reference>
<evidence type="ECO:0000313" key="3">
    <source>
        <dbReference type="Proteomes" id="UP000534783"/>
    </source>
</evidence>
<dbReference type="EMBL" id="VTOW01000004">
    <property type="protein sequence ID" value="NKE72966.1"/>
    <property type="molecule type" value="Genomic_DNA"/>
</dbReference>
<organism evidence="2 3">
    <name type="scientific">Candidatus Manganitrophus noduliformans</name>
    <dbReference type="NCBI Taxonomy" id="2606439"/>
    <lineage>
        <taxon>Bacteria</taxon>
        <taxon>Pseudomonadati</taxon>
        <taxon>Nitrospirota</taxon>
        <taxon>Nitrospiria</taxon>
        <taxon>Candidatus Troglogloeales</taxon>
        <taxon>Candidatus Manganitrophaceae</taxon>
        <taxon>Candidatus Manganitrophus</taxon>
    </lineage>
</organism>
<keyword evidence="3" id="KW-1185">Reference proteome</keyword>
<evidence type="ECO:0000259" key="1">
    <source>
        <dbReference type="PROSITE" id="PS50943"/>
    </source>
</evidence>
<dbReference type="GO" id="GO:0003677">
    <property type="term" value="F:DNA binding"/>
    <property type="evidence" value="ECO:0007669"/>
    <property type="project" value="InterPro"/>
</dbReference>
<comment type="caution">
    <text evidence="2">The sequence shown here is derived from an EMBL/GenBank/DDBJ whole genome shotgun (WGS) entry which is preliminary data.</text>
</comment>
<proteinExistence type="predicted"/>
<dbReference type="SMART" id="SM00530">
    <property type="entry name" value="HTH_XRE"/>
    <property type="match status" value="1"/>
</dbReference>
<gene>
    <name evidence="2" type="ORF">MNODULE_19620</name>
</gene>
<feature type="domain" description="HTH cro/C1-type" evidence="1">
    <location>
        <begin position="9"/>
        <end position="64"/>
    </location>
</feature>
<dbReference type="InterPro" id="IPR001387">
    <property type="entry name" value="Cro/C1-type_HTH"/>
</dbReference>
<evidence type="ECO:0000313" key="2">
    <source>
        <dbReference type="EMBL" id="NKE72966.1"/>
    </source>
</evidence>
<dbReference type="CDD" id="cd00093">
    <property type="entry name" value="HTH_XRE"/>
    <property type="match status" value="1"/>
</dbReference>
<accession>A0A7X6ICW2</accession>
<sequence length="111" mass="12966">MSHEIPNYLRTYRKRAGLTQNEMALLLGCRNGAKVSRYEHFSRLPNLQTVIAYQIIFRASTQELFEGIHEDVERATLKRVRAAVKKLSKRALDLKTIRKLEILRSLLIEEK</sequence>
<dbReference type="SUPFAM" id="SSF47413">
    <property type="entry name" value="lambda repressor-like DNA-binding domains"/>
    <property type="match status" value="1"/>
</dbReference>
<dbReference type="InterPro" id="IPR010982">
    <property type="entry name" value="Lambda_DNA-bd_dom_sf"/>
</dbReference>
<dbReference type="RefSeq" id="WP_168062895.1">
    <property type="nucleotide sequence ID" value="NZ_VTOW01000004.1"/>
</dbReference>
<dbReference type="PROSITE" id="PS50943">
    <property type="entry name" value="HTH_CROC1"/>
    <property type="match status" value="1"/>
</dbReference>